<dbReference type="Proteomes" id="UP001500191">
    <property type="component" value="Unassembled WGS sequence"/>
</dbReference>
<dbReference type="PANTHER" id="PTHR43312:SF1">
    <property type="entry name" value="NADP-DEPENDENT OXIDOREDUCTASE DOMAIN-CONTAINING PROTEIN"/>
    <property type="match status" value="1"/>
</dbReference>
<dbReference type="InterPro" id="IPR053135">
    <property type="entry name" value="AKR2_Oxidoreductase"/>
</dbReference>
<evidence type="ECO:0000313" key="3">
    <source>
        <dbReference type="Proteomes" id="UP001500191"/>
    </source>
</evidence>
<evidence type="ECO:0000259" key="1">
    <source>
        <dbReference type="Pfam" id="PF00248"/>
    </source>
</evidence>
<dbReference type="CDD" id="cd19086">
    <property type="entry name" value="AKR_AKR11C1"/>
    <property type="match status" value="1"/>
</dbReference>
<dbReference type="Gene3D" id="3.20.20.100">
    <property type="entry name" value="NADP-dependent oxidoreductase domain"/>
    <property type="match status" value="1"/>
</dbReference>
<name>A0ABN1BHP0_9DEIO</name>
<dbReference type="InterPro" id="IPR023210">
    <property type="entry name" value="NADP_OxRdtase_dom"/>
</dbReference>
<dbReference type="EMBL" id="BAAADB010000003">
    <property type="protein sequence ID" value="GAA0498227.1"/>
    <property type="molecule type" value="Genomic_DNA"/>
</dbReference>
<organism evidence="2 3">
    <name type="scientific">Deinococcus depolymerans</name>
    <dbReference type="NCBI Taxonomy" id="392408"/>
    <lineage>
        <taxon>Bacteria</taxon>
        <taxon>Thermotogati</taxon>
        <taxon>Deinococcota</taxon>
        <taxon>Deinococci</taxon>
        <taxon>Deinococcales</taxon>
        <taxon>Deinococcaceae</taxon>
        <taxon>Deinococcus</taxon>
    </lineage>
</organism>
<feature type="domain" description="NADP-dependent oxidoreductase" evidence="1">
    <location>
        <begin position="19"/>
        <end position="333"/>
    </location>
</feature>
<proteinExistence type="predicted"/>
<keyword evidence="3" id="KW-1185">Reference proteome</keyword>
<sequence>MPGMEYRKLQGTDLTVSAVGFGVWTVGTTWWGVKDEEMGRGLLRRAFDLGVTFFDNADTYASGRAEELQREALGSVRDQIVIGTKFGYDIYNHPDRPGQQERPHDWTPAYLRKALEGSLKRLGTDYIDYYQLHNPRMDAIAPGSALADDLWAELDRAKSEGLIRAYGTALGPALNERQIEEGIASVRDRRAPTQIIYNLLEQMLGEAILPAGEAAGVGVMARVPHASGLLEGYMTLDTEFEPGDHRNWRMTTNARRKAWMEDGLKKVEQLQAQFVEGRGRTVGQLAIQFALRSPVMASVLPNIYSAQNLEEYAATFDAAPLTDAEFGAIQALYRENFGLTHDLRGEVVAGAAQ</sequence>
<comment type="caution">
    <text evidence="2">The sequence shown here is derived from an EMBL/GenBank/DDBJ whole genome shotgun (WGS) entry which is preliminary data.</text>
</comment>
<gene>
    <name evidence="2" type="ORF">GCM10008937_01630</name>
</gene>
<dbReference type="SUPFAM" id="SSF51430">
    <property type="entry name" value="NAD(P)-linked oxidoreductase"/>
    <property type="match status" value="1"/>
</dbReference>
<reference evidence="2 3" key="1">
    <citation type="journal article" date="2019" name="Int. J. Syst. Evol. Microbiol.">
        <title>The Global Catalogue of Microorganisms (GCM) 10K type strain sequencing project: providing services to taxonomists for standard genome sequencing and annotation.</title>
        <authorList>
            <consortium name="The Broad Institute Genomics Platform"/>
            <consortium name="The Broad Institute Genome Sequencing Center for Infectious Disease"/>
            <person name="Wu L."/>
            <person name="Ma J."/>
        </authorList>
    </citation>
    <scope>NUCLEOTIDE SEQUENCE [LARGE SCALE GENOMIC DNA]</scope>
    <source>
        <strain evidence="2 3">JCM 14368</strain>
    </source>
</reference>
<dbReference type="InterPro" id="IPR036812">
    <property type="entry name" value="NAD(P)_OxRdtase_dom_sf"/>
</dbReference>
<protein>
    <submittedName>
        <fullName evidence="2">Aldo/keto reductase</fullName>
    </submittedName>
</protein>
<evidence type="ECO:0000313" key="2">
    <source>
        <dbReference type="EMBL" id="GAA0498227.1"/>
    </source>
</evidence>
<accession>A0ABN1BHP0</accession>
<dbReference type="PANTHER" id="PTHR43312">
    <property type="entry name" value="D-THREO-ALDOSE 1-DEHYDROGENASE"/>
    <property type="match status" value="1"/>
</dbReference>
<dbReference type="Pfam" id="PF00248">
    <property type="entry name" value="Aldo_ket_red"/>
    <property type="match status" value="1"/>
</dbReference>